<comment type="caution">
    <text evidence="3">The sequence shown here is derived from an EMBL/GenBank/DDBJ whole genome shotgun (WGS) entry which is preliminary data.</text>
</comment>
<feature type="transmembrane region" description="Helical" evidence="2">
    <location>
        <begin position="93"/>
        <end position="115"/>
    </location>
</feature>
<organism evidence="3 4">
    <name type="scientific">Luteimonas padinae</name>
    <dbReference type="NCBI Taxonomy" id="1714359"/>
    <lineage>
        <taxon>Bacteria</taxon>
        <taxon>Pseudomonadati</taxon>
        <taxon>Pseudomonadota</taxon>
        <taxon>Gammaproteobacteria</taxon>
        <taxon>Lysobacterales</taxon>
        <taxon>Lysobacteraceae</taxon>
        <taxon>Luteimonas</taxon>
    </lineage>
</organism>
<name>A0ABV6SZE9_9GAMM</name>
<dbReference type="EMBL" id="JBHLTF010000031">
    <property type="protein sequence ID" value="MFC0718200.1"/>
    <property type="molecule type" value="Genomic_DNA"/>
</dbReference>
<accession>A0ABV6SZE9</accession>
<evidence type="ECO:0000313" key="4">
    <source>
        <dbReference type="Proteomes" id="UP001589898"/>
    </source>
</evidence>
<keyword evidence="2" id="KW-0812">Transmembrane</keyword>
<keyword evidence="2" id="KW-1133">Transmembrane helix</keyword>
<evidence type="ECO:0000313" key="3">
    <source>
        <dbReference type="EMBL" id="MFC0718200.1"/>
    </source>
</evidence>
<sequence>MTHVELQDAVKAILMLRSEMTQREARVAAALEAHMQALRSDAARLREELDGLVGGAADRIVQEARKAVVPVVAECDRAASRTSARLQGASRAVLAWFGATAAVVALVLLSGWMLLGHVRGELAGMEAELKRYESALPVVQAFYASDAVICGERMCVNVDPDGQHQGGQQQYRQARPRPSR</sequence>
<feature type="region of interest" description="Disordered" evidence="1">
    <location>
        <begin position="161"/>
        <end position="180"/>
    </location>
</feature>
<keyword evidence="4" id="KW-1185">Reference proteome</keyword>
<dbReference type="Proteomes" id="UP001589898">
    <property type="component" value="Unassembled WGS sequence"/>
</dbReference>
<dbReference type="RefSeq" id="WP_229822975.1">
    <property type="nucleotide sequence ID" value="NZ_BMZT01000001.1"/>
</dbReference>
<reference evidence="3 4" key="1">
    <citation type="submission" date="2024-09" db="EMBL/GenBank/DDBJ databases">
        <authorList>
            <person name="Sun Q."/>
            <person name="Mori K."/>
        </authorList>
    </citation>
    <scope>NUCLEOTIDE SEQUENCE [LARGE SCALE GENOMIC DNA]</scope>
    <source>
        <strain evidence="3 4">KCTC 52403</strain>
    </source>
</reference>
<proteinExistence type="predicted"/>
<evidence type="ECO:0000256" key="2">
    <source>
        <dbReference type="SAM" id="Phobius"/>
    </source>
</evidence>
<gene>
    <name evidence="3" type="ORF">ACFFFU_10645</name>
</gene>
<protein>
    <submittedName>
        <fullName evidence="3">Uncharacterized protein</fullName>
    </submittedName>
</protein>
<evidence type="ECO:0000256" key="1">
    <source>
        <dbReference type="SAM" id="MobiDB-lite"/>
    </source>
</evidence>
<keyword evidence="2" id="KW-0472">Membrane</keyword>